<dbReference type="RefSeq" id="NP_985275.1">
    <property type="nucleotide sequence ID" value="NM_210629.1"/>
</dbReference>
<protein>
    <submittedName>
        <fullName evidence="4">AER420Cp</fullName>
    </submittedName>
</protein>
<keyword evidence="5" id="KW-1185">Reference proteome</keyword>
<dbReference type="Gene3D" id="3.30.900.10">
    <property type="entry name" value="HORMA domain"/>
    <property type="match status" value="1"/>
</dbReference>
<dbReference type="AlphaFoldDB" id="Q755U8"/>
<dbReference type="GO" id="GO:0006281">
    <property type="term" value="P:DNA repair"/>
    <property type="evidence" value="ECO:0000318"/>
    <property type="project" value="GO_Central"/>
</dbReference>
<dbReference type="GO" id="GO:0016035">
    <property type="term" value="C:zeta DNA polymerase complex"/>
    <property type="evidence" value="ECO:0000318"/>
    <property type="project" value="GO_Central"/>
</dbReference>
<reference evidence="4 5" key="1">
    <citation type="journal article" date="2004" name="Science">
        <title>The Ashbya gossypii genome as a tool for mapping the ancient Saccharomyces cerevisiae genome.</title>
        <authorList>
            <person name="Dietrich F.S."/>
            <person name="Voegeli S."/>
            <person name="Brachat S."/>
            <person name="Lerch A."/>
            <person name="Gates K."/>
            <person name="Steiner S."/>
            <person name="Mohr C."/>
            <person name="Pohlmann R."/>
            <person name="Luedi P."/>
            <person name="Choi S."/>
            <person name="Wing R.A."/>
            <person name="Flavier A."/>
            <person name="Gaffney T.D."/>
            <person name="Philippsen P."/>
        </authorList>
    </citation>
    <scope>NUCLEOTIDE SEQUENCE [LARGE SCALE GENOMIC DNA]</scope>
    <source>
        <strain evidence="5">ATCC 10895 / CBS 109.51 / FGSC 9923 / NRRL Y-1056</strain>
    </source>
</reference>
<organism evidence="4 5">
    <name type="scientific">Eremothecium gossypii (strain ATCC 10895 / CBS 109.51 / FGSC 9923 / NRRL Y-1056)</name>
    <name type="common">Yeast</name>
    <name type="synonym">Ashbya gossypii</name>
    <dbReference type="NCBI Taxonomy" id="284811"/>
    <lineage>
        <taxon>Eukaryota</taxon>
        <taxon>Fungi</taxon>
        <taxon>Dikarya</taxon>
        <taxon>Ascomycota</taxon>
        <taxon>Saccharomycotina</taxon>
        <taxon>Saccharomycetes</taxon>
        <taxon>Saccharomycetales</taxon>
        <taxon>Saccharomycetaceae</taxon>
        <taxon>Eremothecium</taxon>
    </lineage>
</organism>
<evidence type="ECO:0000259" key="3">
    <source>
        <dbReference type="PROSITE" id="PS50815"/>
    </source>
</evidence>
<keyword evidence="2" id="KW-0732">Signal</keyword>
<dbReference type="GeneID" id="4621494"/>
<dbReference type="Proteomes" id="UP000000591">
    <property type="component" value="Chromosome V"/>
</dbReference>
<dbReference type="InterPro" id="IPR045091">
    <property type="entry name" value="Mad2-like"/>
</dbReference>
<evidence type="ECO:0000256" key="2">
    <source>
        <dbReference type="SAM" id="SignalP"/>
    </source>
</evidence>
<dbReference type="STRING" id="284811.Q755U8"/>
<reference evidence="5" key="2">
    <citation type="journal article" date="2013" name="G3 (Bethesda)">
        <title>Genomes of Ashbya fungi isolated from insects reveal four mating-type loci, numerous translocations, lack of transposons, and distinct gene duplications.</title>
        <authorList>
            <person name="Dietrich F.S."/>
            <person name="Voegeli S."/>
            <person name="Kuo S."/>
            <person name="Philippsen P."/>
        </authorList>
    </citation>
    <scope>GENOME REANNOTATION</scope>
    <source>
        <strain evidence="5">ATCC 10895 / CBS 109.51 / FGSC 9923 / NRRL Y-1056</strain>
    </source>
</reference>
<dbReference type="SUPFAM" id="SSF56019">
    <property type="entry name" value="The spindle assembly checkpoint protein mad2"/>
    <property type="match status" value="1"/>
</dbReference>
<evidence type="ECO:0000256" key="1">
    <source>
        <dbReference type="ARBA" id="ARBA00010348"/>
    </source>
</evidence>
<gene>
    <name evidence="4" type="ORF">AGOS_AER420C</name>
</gene>
<dbReference type="InterPro" id="IPR036570">
    <property type="entry name" value="HORMA_dom_sf"/>
</dbReference>
<dbReference type="PANTHER" id="PTHR11842">
    <property type="entry name" value="MITOTIC SPINDLE ASSEMBLY CHECKPOINT PROTEIN MAD2"/>
    <property type="match status" value="1"/>
</dbReference>
<dbReference type="OrthoDB" id="21254at2759"/>
<dbReference type="PROSITE" id="PS50815">
    <property type="entry name" value="HORMA"/>
    <property type="match status" value="1"/>
</dbReference>
<proteinExistence type="inferred from homology"/>
<dbReference type="KEGG" id="ago:AGOS_AER420C"/>
<sequence>MALSIEQWLLLYLKCFINAVLYYRNVYPPESFSWNKYQAFNLPRHMPITRHQGLQDYIEELCLDITSKLVHLRSFSLHIVGAGVAGAAGQLWERYILDFAEWNHGGGEVHESEAFDSLRACLNDLLCKLEQLPAVAPGRVAIEPIVETFQLELGRAVGRVKTDSEKLALDRNVNWVRCAEAQWTQRRSGQGPMAHRVQMTPVAGFHAGPLAINQHFERTIVGPTTEDNIYAERATRARR</sequence>
<evidence type="ECO:0000313" key="5">
    <source>
        <dbReference type="Proteomes" id="UP000000591"/>
    </source>
</evidence>
<feature type="domain" description="HORMA" evidence="3">
    <location>
        <begin position="3"/>
        <end position="216"/>
    </location>
</feature>
<dbReference type="InterPro" id="IPR003511">
    <property type="entry name" value="HORMA_dom"/>
</dbReference>
<feature type="chain" id="PRO_5004286636" evidence="2">
    <location>
        <begin position="20"/>
        <end position="239"/>
    </location>
</feature>
<dbReference type="eggNOG" id="ENOG502QZWG">
    <property type="taxonomic scope" value="Eukaryota"/>
</dbReference>
<evidence type="ECO:0000313" key="4">
    <source>
        <dbReference type="EMBL" id="AAS53099.1"/>
    </source>
</evidence>
<comment type="similarity">
    <text evidence="1">Belongs to the MAD2 family.</text>
</comment>
<dbReference type="FunCoup" id="Q755U8">
    <property type="interactions" value="50"/>
</dbReference>
<dbReference type="GO" id="GO:0005634">
    <property type="term" value="C:nucleus"/>
    <property type="evidence" value="ECO:0000318"/>
    <property type="project" value="GO_Central"/>
</dbReference>
<dbReference type="InParanoid" id="Q755U8"/>
<dbReference type="PANTHER" id="PTHR11842:SF10">
    <property type="entry name" value="MITOTIC SPINDLE ASSEMBLY CHECKPOINT PROTEIN MAD2B"/>
    <property type="match status" value="1"/>
</dbReference>
<feature type="signal peptide" evidence="2">
    <location>
        <begin position="1"/>
        <end position="19"/>
    </location>
</feature>
<dbReference type="HOGENOM" id="CLU_1129615_0_0_1"/>
<accession>Q755U8</accession>
<dbReference type="EMBL" id="AE016818">
    <property type="protein sequence ID" value="AAS53099.1"/>
    <property type="molecule type" value="Genomic_DNA"/>
</dbReference>
<name>Q755U8_EREGS</name>
<dbReference type="OMA" id="CFINLIL"/>